<comment type="caution">
    <text evidence="10">The sequence shown here is derived from an EMBL/GenBank/DDBJ whole genome shotgun (WGS) entry which is preliminary data.</text>
</comment>
<keyword evidence="3" id="KW-0175">Coiled coil</keyword>
<dbReference type="Proteomes" id="UP000284375">
    <property type="component" value="Unassembled WGS sequence"/>
</dbReference>
<dbReference type="InterPro" id="IPR001683">
    <property type="entry name" value="PX_dom"/>
</dbReference>
<gene>
    <name evidence="10" type="ORF">VSDG_00360</name>
</gene>
<dbReference type="STRING" id="252740.A0A423WPT5"/>
<dbReference type="Pfam" id="PF09325">
    <property type="entry name" value="Vps5"/>
    <property type="match status" value="1"/>
</dbReference>
<comment type="function">
    <text evidence="6">Component of the membrane-associated retromer complex which is essential in endosome-to-Golgi retrograde transport.</text>
</comment>
<keyword evidence="11" id="KW-1185">Reference proteome</keyword>
<feature type="domain" description="Sorting nexin/Vps5-like C-terminal" evidence="9">
    <location>
        <begin position="319"/>
        <end position="498"/>
    </location>
</feature>
<dbReference type="PANTHER" id="PTHR47433">
    <property type="entry name" value="VACUOLAR PROTEIN SORTING-ASSOCIATED PROTEIN 17"/>
    <property type="match status" value="1"/>
</dbReference>
<dbReference type="GO" id="GO:0030905">
    <property type="term" value="C:retromer, tubulation complex"/>
    <property type="evidence" value="ECO:0007669"/>
    <property type="project" value="TreeGrafter"/>
</dbReference>
<dbReference type="PANTHER" id="PTHR47433:SF1">
    <property type="entry name" value="VACUOLAR PROTEIN SORTING-ASSOCIATED PROTEIN 17"/>
    <property type="match status" value="1"/>
</dbReference>
<evidence type="ECO:0000256" key="3">
    <source>
        <dbReference type="ARBA" id="ARBA00023054"/>
    </source>
</evidence>
<evidence type="ECO:0000256" key="1">
    <source>
        <dbReference type="ARBA" id="ARBA00022448"/>
    </source>
</evidence>
<dbReference type="GO" id="GO:0005768">
    <property type="term" value="C:endosome"/>
    <property type="evidence" value="ECO:0007669"/>
    <property type="project" value="TreeGrafter"/>
</dbReference>
<feature type="region of interest" description="Disordered" evidence="7">
    <location>
        <begin position="1"/>
        <end position="148"/>
    </location>
</feature>
<comment type="subunit">
    <text evidence="6">Component of the retromer complex.</text>
</comment>
<organism evidence="10 11">
    <name type="scientific">Cytospora chrysosperma</name>
    <name type="common">Cytospora canker fungus</name>
    <name type="synonym">Sphaeria chrysosperma</name>
    <dbReference type="NCBI Taxonomy" id="252740"/>
    <lineage>
        <taxon>Eukaryota</taxon>
        <taxon>Fungi</taxon>
        <taxon>Dikarya</taxon>
        <taxon>Ascomycota</taxon>
        <taxon>Pezizomycotina</taxon>
        <taxon>Sordariomycetes</taxon>
        <taxon>Sordariomycetidae</taxon>
        <taxon>Diaporthales</taxon>
        <taxon>Cytosporaceae</taxon>
        <taxon>Cytospora</taxon>
    </lineage>
</organism>
<evidence type="ECO:0000313" key="11">
    <source>
        <dbReference type="Proteomes" id="UP000284375"/>
    </source>
</evidence>
<dbReference type="InterPro" id="IPR036871">
    <property type="entry name" value="PX_dom_sf"/>
</dbReference>
<evidence type="ECO:0000259" key="9">
    <source>
        <dbReference type="Pfam" id="PF09325"/>
    </source>
</evidence>
<feature type="compositionally biased region" description="Polar residues" evidence="7">
    <location>
        <begin position="80"/>
        <end position="94"/>
    </location>
</feature>
<dbReference type="AlphaFoldDB" id="A0A423WPT5"/>
<dbReference type="GO" id="GO:0005829">
    <property type="term" value="C:cytosol"/>
    <property type="evidence" value="ECO:0007669"/>
    <property type="project" value="GOC"/>
</dbReference>
<dbReference type="InterPro" id="IPR027267">
    <property type="entry name" value="AH/BAR_dom_sf"/>
</dbReference>
<protein>
    <recommendedName>
        <fullName evidence="5 6">Vacuolar protein sorting-associated protein 17</fullName>
    </recommendedName>
</protein>
<keyword evidence="1 6" id="KW-0813">Transport</keyword>
<dbReference type="InterPro" id="IPR015404">
    <property type="entry name" value="Vps5_C"/>
</dbReference>
<dbReference type="FunFam" id="3.30.1520.10:FF:000034">
    <property type="entry name" value="Vacuolar protein sorting-associated protein 17"/>
    <property type="match status" value="1"/>
</dbReference>
<dbReference type="Gene3D" id="1.20.1270.60">
    <property type="entry name" value="Arfaptin homology (AH) domain/BAR domain"/>
    <property type="match status" value="1"/>
</dbReference>
<evidence type="ECO:0000256" key="4">
    <source>
        <dbReference type="ARBA" id="ARBA00060860"/>
    </source>
</evidence>
<evidence type="ECO:0000256" key="6">
    <source>
        <dbReference type="PIRNR" id="PIRNR011791"/>
    </source>
</evidence>
<name>A0A423WPT5_CYTCH</name>
<feature type="domain" description="PX" evidence="8">
    <location>
        <begin position="184"/>
        <end position="261"/>
    </location>
</feature>
<dbReference type="OrthoDB" id="9976382at2759"/>
<proteinExistence type="inferred from homology"/>
<dbReference type="SUPFAM" id="SSF64268">
    <property type="entry name" value="PX domain"/>
    <property type="match status" value="1"/>
</dbReference>
<feature type="region of interest" description="Disordered" evidence="7">
    <location>
        <begin position="528"/>
        <end position="607"/>
    </location>
</feature>
<dbReference type="EMBL" id="LJZO01000001">
    <property type="protein sequence ID" value="ROW05391.1"/>
    <property type="molecule type" value="Genomic_DNA"/>
</dbReference>
<sequence length="607" mass="66379">MDYSASIQDADHPAGASPWGTSPVSSPQAHRTTFSAVAAEPPASPTPFDSQIPRNGFGAAHDEGGFGAPEHGYERPGTAPSVSESDTQAHTTETAPGPGDPSAGQQQPGSSEDENVSPSRAHESNRLSGDTTHANQAEHQVRKPTQPTYKLQAKITGLERAARKDPILRFDVHTNLPNFRTTQFRDVRRLHSEFVKLAEHLISANPEALVPAVPPPLTSAGAGTDEDEIRVKALMQRWFNYVCSNEVLARDDEMVLFVESDFGYSPMIKKKQPATGVRRKLLKQFAPPPDDTPELSDARPVVKLFYLGSMDAGHKVDKLVKSRLGLSQSEFGVRLGGMHIQEPHQGLANAYRKLGKFVQTVGDSQQAQATAEAFTIGDPFQYHSSDAFIVKETLTNRQLLIREFLQAQENTRGKLNAADRLKASSNVRREKVDEAITALDEARQSEAYLYQKTQRVTQNLVHERRKWFARTTADLRASIREFVCKEIEAERRTLALLENVRPDVRAIDSSGGLSRLGREAHPVVRRTTLASSQGPKGDAWSGVPRRTADTMGRSMSGSFMSNVGDEGDGEEEGARSPAGGLLGLGEEDDEDRVDARNAASRLATSTF</sequence>
<dbReference type="CDD" id="cd06891">
    <property type="entry name" value="PX_Vps17p"/>
    <property type="match status" value="1"/>
</dbReference>
<keyword evidence="2 6" id="KW-0653">Protein transport</keyword>
<dbReference type="GO" id="GO:0042147">
    <property type="term" value="P:retrograde transport, endosome to Golgi"/>
    <property type="evidence" value="ECO:0007669"/>
    <property type="project" value="InterPro"/>
</dbReference>
<dbReference type="InterPro" id="IPR014461">
    <property type="entry name" value="Retromer_complex_Vps17"/>
</dbReference>
<dbReference type="FunFam" id="1.20.1270.60:FF:000046">
    <property type="entry name" value="Vacuolar protein sorting-associated protein 17"/>
    <property type="match status" value="1"/>
</dbReference>
<reference evidence="10 11" key="1">
    <citation type="submission" date="2015-09" db="EMBL/GenBank/DDBJ databases">
        <title>Host preference determinants of Valsa canker pathogens revealed by comparative genomics.</title>
        <authorList>
            <person name="Yin Z."/>
            <person name="Huang L."/>
        </authorList>
    </citation>
    <scope>NUCLEOTIDE SEQUENCE [LARGE SCALE GENOMIC DNA]</scope>
    <source>
        <strain evidence="10 11">YSFL</strain>
    </source>
</reference>
<feature type="compositionally biased region" description="Polar residues" evidence="7">
    <location>
        <begin position="19"/>
        <end position="35"/>
    </location>
</feature>
<dbReference type="InterPro" id="IPR037907">
    <property type="entry name" value="Vps17_PX"/>
</dbReference>
<comment type="similarity">
    <text evidence="4 6">Belongs to the VPS17 family.</text>
</comment>
<accession>A0A423WPT5</accession>
<evidence type="ECO:0000313" key="10">
    <source>
        <dbReference type="EMBL" id="ROW05391.1"/>
    </source>
</evidence>
<evidence type="ECO:0000256" key="5">
    <source>
        <dbReference type="ARBA" id="ARBA00073022"/>
    </source>
</evidence>
<dbReference type="Gene3D" id="3.30.1520.10">
    <property type="entry name" value="Phox-like domain"/>
    <property type="match status" value="1"/>
</dbReference>
<evidence type="ECO:0000259" key="8">
    <source>
        <dbReference type="Pfam" id="PF00787"/>
    </source>
</evidence>
<evidence type="ECO:0000256" key="2">
    <source>
        <dbReference type="ARBA" id="ARBA00022927"/>
    </source>
</evidence>
<dbReference type="PIRSF" id="PIRSF011791">
    <property type="entry name" value="Vps17"/>
    <property type="match status" value="1"/>
</dbReference>
<dbReference type="GO" id="GO:0006886">
    <property type="term" value="P:intracellular protein transport"/>
    <property type="evidence" value="ECO:0007669"/>
    <property type="project" value="TreeGrafter"/>
</dbReference>
<evidence type="ECO:0000256" key="7">
    <source>
        <dbReference type="SAM" id="MobiDB-lite"/>
    </source>
</evidence>
<dbReference type="GO" id="GO:0032266">
    <property type="term" value="F:phosphatidylinositol-3-phosphate binding"/>
    <property type="evidence" value="ECO:0007669"/>
    <property type="project" value="TreeGrafter"/>
</dbReference>
<dbReference type="Pfam" id="PF00787">
    <property type="entry name" value="PX"/>
    <property type="match status" value="1"/>
</dbReference>
<dbReference type="InterPro" id="IPR053055">
    <property type="entry name" value="VPS17"/>
</dbReference>
<feature type="compositionally biased region" description="Polar residues" evidence="7">
    <location>
        <begin position="126"/>
        <end position="148"/>
    </location>
</feature>